<keyword evidence="1" id="KW-0812">Transmembrane</keyword>
<evidence type="ECO:0000313" key="3">
    <source>
        <dbReference type="Proteomes" id="UP001154078"/>
    </source>
</evidence>
<accession>A0A9P0FP16</accession>
<protein>
    <submittedName>
        <fullName evidence="2">Uncharacterized protein</fullName>
    </submittedName>
</protein>
<feature type="transmembrane region" description="Helical" evidence="1">
    <location>
        <begin position="6"/>
        <end position="25"/>
    </location>
</feature>
<dbReference type="Proteomes" id="UP001154078">
    <property type="component" value="Chromosome 8"/>
</dbReference>
<evidence type="ECO:0000256" key="1">
    <source>
        <dbReference type="SAM" id="Phobius"/>
    </source>
</evidence>
<gene>
    <name evidence="2" type="ORF">MELIAE_LOCUS11276</name>
</gene>
<dbReference type="AlphaFoldDB" id="A0A9P0FP16"/>
<feature type="transmembrane region" description="Helical" evidence="1">
    <location>
        <begin position="140"/>
        <end position="158"/>
    </location>
</feature>
<organism evidence="2 3">
    <name type="scientific">Brassicogethes aeneus</name>
    <name type="common">Rape pollen beetle</name>
    <name type="synonym">Meligethes aeneus</name>
    <dbReference type="NCBI Taxonomy" id="1431903"/>
    <lineage>
        <taxon>Eukaryota</taxon>
        <taxon>Metazoa</taxon>
        <taxon>Ecdysozoa</taxon>
        <taxon>Arthropoda</taxon>
        <taxon>Hexapoda</taxon>
        <taxon>Insecta</taxon>
        <taxon>Pterygota</taxon>
        <taxon>Neoptera</taxon>
        <taxon>Endopterygota</taxon>
        <taxon>Coleoptera</taxon>
        <taxon>Polyphaga</taxon>
        <taxon>Cucujiformia</taxon>
        <taxon>Nitidulidae</taxon>
        <taxon>Meligethinae</taxon>
        <taxon>Brassicogethes</taxon>
    </lineage>
</organism>
<keyword evidence="1" id="KW-0472">Membrane</keyword>
<name>A0A9P0FP16_BRAAE</name>
<reference evidence="2" key="1">
    <citation type="submission" date="2021-12" db="EMBL/GenBank/DDBJ databases">
        <authorList>
            <person name="King R."/>
        </authorList>
    </citation>
    <scope>NUCLEOTIDE SEQUENCE</scope>
</reference>
<dbReference type="OrthoDB" id="6781779at2759"/>
<proteinExistence type="predicted"/>
<sequence length="159" mass="17928">MATKFYPNFMILFIALLHIGINLALKCYICGGNADITCDNFDPSNTTFIKECNKNLKSCNRKTIGMSVKRTCEKLKLNDCQTANNVEYCYCTKDLCNGDKLLETTDDEDILEGSGVDTNSINNVIATMKPKTSQASIKEISYIFYITIIYVNSIVYIYM</sequence>
<keyword evidence="1" id="KW-1133">Transmembrane helix</keyword>
<evidence type="ECO:0000313" key="2">
    <source>
        <dbReference type="EMBL" id="CAH0562039.1"/>
    </source>
</evidence>
<keyword evidence="3" id="KW-1185">Reference proteome</keyword>
<dbReference type="EMBL" id="OV121139">
    <property type="protein sequence ID" value="CAH0562039.1"/>
    <property type="molecule type" value="Genomic_DNA"/>
</dbReference>